<dbReference type="OrthoDB" id="286413at2"/>
<evidence type="ECO:0000313" key="1">
    <source>
        <dbReference type="EMBL" id="KNB51014.1"/>
    </source>
</evidence>
<proteinExistence type="predicted"/>
<dbReference type="RefSeq" id="WP_049717265.1">
    <property type="nucleotide sequence ID" value="NZ_LFXA01000011.1"/>
</dbReference>
<dbReference type="EMBL" id="LFXA01000011">
    <property type="protein sequence ID" value="KNB51014.1"/>
    <property type="molecule type" value="Genomic_DNA"/>
</dbReference>
<dbReference type="Proteomes" id="UP000037288">
    <property type="component" value="Unassembled WGS sequence"/>
</dbReference>
<keyword evidence="2" id="KW-1185">Reference proteome</keyword>
<dbReference type="STRING" id="1678637.AC230_17855"/>
<dbReference type="PATRIC" id="fig|1678637.3.peg.3847"/>
<gene>
    <name evidence="1" type="ORF">AC230_17855</name>
</gene>
<name>A0A0K9XC75_9ACTN</name>
<dbReference type="AlphaFoldDB" id="A0A0K9XC75"/>
<evidence type="ECO:0008006" key="3">
    <source>
        <dbReference type="Google" id="ProtNLM"/>
    </source>
</evidence>
<comment type="caution">
    <text evidence="1">The sequence shown here is derived from an EMBL/GenBank/DDBJ whole genome shotgun (WGS) entry which is preliminary data.</text>
</comment>
<accession>A0A0K9XC75</accession>
<organism evidence="1 2">
    <name type="scientific">Streptomyces caatingaensis</name>
    <dbReference type="NCBI Taxonomy" id="1678637"/>
    <lineage>
        <taxon>Bacteria</taxon>
        <taxon>Bacillati</taxon>
        <taxon>Actinomycetota</taxon>
        <taxon>Actinomycetes</taxon>
        <taxon>Kitasatosporales</taxon>
        <taxon>Streptomycetaceae</taxon>
        <taxon>Streptomyces</taxon>
    </lineage>
</organism>
<sequence length="175" mass="18964">MTVTTGDDRRFPAALAAVARIEFDYADGEGVDFEPYDAFDSAEETTDWIRHWTGNHELDGAAYRVFGQDGAGGRAALWCVRAGRPLAEQPVVFLGSEGERGVVAGGLSDFLWVLADGYGPMEAALDDELESCPDPSLAGLAERYATTPRRPVRDIVTEVRAAFPSFSDDLDALCR</sequence>
<evidence type="ECO:0000313" key="2">
    <source>
        <dbReference type="Proteomes" id="UP000037288"/>
    </source>
</evidence>
<protein>
    <recommendedName>
        <fullName evidence="3">SMI1/KNR4 family protein</fullName>
    </recommendedName>
</protein>
<reference evidence="2" key="1">
    <citation type="submission" date="2015-07" db="EMBL/GenBank/DDBJ databases">
        <title>Draft genome sequence of Streptomyces sp. CMAA 1322, a bacterium isolated from Caatinga biome, from dry forest semiarid of Brazil.</title>
        <authorList>
            <person name="Santos S.N."/>
            <person name="Gacesa R."/>
            <person name="Taketani R.G."/>
            <person name="Long P.F."/>
            <person name="Melo I.S."/>
        </authorList>
    </citation>
    <scope>NUCLEOTIDE SEQUENCE [LARGE SCALE GENOMIC DNA]</scope>
    <source>
        <strain evidence="2">CMAA 1322</strain>
    </source>
</reference>